<proteinExistence type="predicted"/>
<evidence type="ECO:0000256" key="2">
    <source>
        <dbReference type="SAM" id="Phobius"/>
    </source>
</evidence>
<evidence type="ECO:0008006" key="4">
    <source>
        <dbReference type="Google" id="ProtNLM"/>
    </source>
</evidence>
<gene>
    <name evidence="3" type="ORF">METZ01_LOCUS40932</name>
</gene>
<dbReference type="PANTHER" id="PTHR44103:SF1">
    <property type="entry name" value="PROPROTEIN CONVERTASE P"/>
    <property type="match status" value="1"/>
</dbReference>
<dbReference type="PANTHER" id="PTHR44103">
    <property type="entry name" value="PROPROTEIN CONVERTASE P"/>
    <property type="match status" value="1"/>
</dbReference>
<accession>A0A381RAV2</accession>
<evidence type="ECO:0000256" key="1">
    <source>
        <dbReference type="ARBA" id="ARBA00022729"/>
    </source>
</evidence>
<keyword evidence="2" id="KW-1133">Transmembrane helix</keyword>
<dbReference type="AlphaFoldDB" id="A0A381RAV2"/>
<organism evidence="3">
    <name type="scientific">marine metagenome</name>
    <dbReference type="NCBI Taxonomy" id="408172"/>
    <lineage>
        <taxon>unclassified sequences</taxon>
        <taxon>metagenomes</taxon>
        <taxon>ecological metagenomes</taxon>
    </lineage>
</organism>
<dbReference type="Pfam" id="PF13517">
    <property type="entry name" value="FG-GAP_3"/>
    <property type="match status" value="3"/>
</dbReference>
<evidence type="ECO:0000313" key="3">
    <source>
        <dbReference type="EMBL" id="SUZ88078.1"/>
    </source>
</evidence>
<sequence>MAPEKSLRTYWTTGVIIIIAIPLVMLYLDAVQRDQPFDEYLGGLFTSVTDTNIHETGEALDKSVPPFLDSRLIGEGIDETPPWITHVITADLDRDGLLDVIACDAIRNQIVWIHQTAAGQFQEIPIGASVPAPAHAAISDIDGDGDLDVLVAVMGAILPNNDKIGSIVILENNGSEQFTNRVIDEQVSRVTDVEAGDFDGDGDLDLSIGQFGYYDGEIRWLEQTASWQFESHQLLNLPGTIHTPIGDLDGDGDLDIAAVVSQEWEEIYAFENDGSGNFTQHLVYGSTNEDFGSSGLSLVDLDLDGDLDLLYTNGDAFDYSPPGPRPWHGVQWLENNGSLAFEYHRIGDFPGAYAAQAVDGDRDGDLDVFLVSTFNTWDDPTAQSLSWFRNDGNMEFALHDLASSPTHLLTLTSGDINDDGWTDLVTGSMHVYPPYDRMGRVTLWTNTWSGR</sequence>
<dbReference type="InterPro" id="IPR013517">
    <property type="entry name" value="FG-GAP"/>
</dbReference>
<protein>
    <recommendedName>
        <fullName evidence="4">VCBS repeat-containing protein</fullName>
    </recommendedName>
</protein>
<dbReference type="EMBL" id="UINC01001753">
    <property type="protein sequence ID" value="SUZ88078.1"/>
    <property type="molecule type" value="Genomic_DNA"/>
</dbReference>
<dbReference type="SUPFAM" id="SSF69318">
    <property type="entry name" value="Integrin alpha N-terminal domain"/>
    <property type="match status" value="1"/>
</dbReference>
<reference evidence="3" key="1">
    <citation type="submission" date="2018-05" db="EMBL/GenBank/DDBJ databases">
        <authorList>
            <person name="Lanie J.A."/>
            <person name="Ng W.-L."/>
            <person name="Kazmierczak K.M."/>
            <person name="Andrzejewski T.M."/>
            <person name="Davidsen T.M."/>
            <person name="Wayne K.J."/>
            <person name="Tettelin H."/>
            <person name="Glass J.I."/>
            <person name="Rusch D."/>
            <person name="Podicherti R."/>
            <person name="Tsui H.-C.T."/>
            <person name="Winkler M.E."/>
        </authorList>
    </citation>
    <scope>NUCLEOTIDE SEQUENCE</scope>
</reference>
<dbReference type="Gene3D" id="2.130.10.130">
    <property type="entry name" value="Integrin alpha, N-terminal"/>
    <property type="match status" value="1"/>
</dbReference>
<keyword evidence="1" id="KW-0732">Signal</keyword>
<keyword evidence="2" id="KW-0812">Transmembrane</keyword>
<dbReference type="InterPro" id="IPR028994">
    <property type="entry name" value="Integrin_alpha_N"/>
</dbReference>
<feature type="transmembrane region" description="Helical" evidence="2">
    <location>
        <begin position="7"/>
        <end position="28"/>
    </location>
</feature>
<name>A0A381RAV2_9ZZZZ</name>
<keyword evidence="2" id="KW-0472">Membrane</keyword>